<protein>
    <submittedName>
        <fullName evidence="3">Uncharacterized protein</fullName>
    </submittedName>
</protein>
<dbReference type="OrthoDB" id="5059518at2"/>
<feature type="signal peptide" evidence="2">
    <location>
        <begin position="1"/>
        <end position="22"/>
    </location>
</feature>
<feature type="compositionally biased region" description="Low complexity" evidence="1">
    <location>
        <begin position="22"/>
        <end position="38"/>
    </location>
</feature>
<accession>A0A1H4JSJ6</accession>
<dbReference type="PROSITE" id="PS51257">
    <property type="entry name" value="PROKAR_LIPOPROTEIN"/>
    <property type="match status" value="1"/>
</dbReference>
<feature type="chain" id="PRO_5039364115" evidence="2">
    <location>
        <begin position="23"/>
        <end position="347"/>
    </location>
</feature>
<feature type="compositionally biased region" description="Pro residues" evidence="1">
    <location>
        <begin position="39"/>
        <end position="49"/>
    </location>
</feature>
<gene>
    <name evidence="3" type="ORF">SAMN04489807_1005</name>
</gene>
<evidence type="ECO:0000313" key="3">
    <source>
        <dbReference type="EMBL" id="SEB49117.1"/>
    </source>
</evidence>
<organism evidence="3 4">
    <name type="scientific">Microbacterium hydrocarbonoxydans</name>
    <dbReference type="NCBI Taxonomy" id="273678"/>
    <lineage>
        <taxon>Bacteria</taxon>
        <taxon>Bacillati</taxon>
        <taxon>Actinomycetota</taxon>
        <taxon>Actinomycetes</taxon>
        <taxon>Micrococcales</taxon>
        <taxon>Microbacteriaceae</taxon>
        <taxon>Microbacterium</taxon>
    </lineage>
</organism>
<dbReference type="Proteomes" id="UP000183750">
    <property type="component" value="Unassembled WGS sequence"/>
</dbReference>
<evidence type="ECO:0000256" key="2">
    <source>
        <dbReference type="SAM" id="SignalP"/>
    </source>
</evidence>
<evidence type="ECO:0000256" key="1">
    <source>
        <dbReference type="SAM" id="MobiDB-lite"/>
    </source>
</evidence>
<name>A0A1H4JSJ6_9MICO</name>
<evidence type="ECO:0000313" key="4">
    <source>
        <dbReference type="Proteomes" id="UP000183750"/>
    </source>
</evidence>
<dbReference type="EMBL" id="FNSQ01000005">
    <property type="protein sequence ID" value="SEB49117.1"/>
    <property type="molecule type" value="Genomic_DNA"/>
</dbReference>
<feature type="region of interest" description="Disordered" evidence="1">
    <location>
        <begin position="22"/>
        <end position="51"/>
    </location>
</feature>
<proteinExistence type="predicted"/>
<dbReference type="AlphaFoldDB" id="A0A1H4JSJ6"/>
<reference evidence="4" key="1">
    <citation type="submission" date="2016-10" db="EMBL/GenBank/DDBJ databases">
        <authorList>
            <person name="Varghese N."/>
            <person name="Submissions S."/>
        </authorList>
    </citation>
    <scope>NUCLEOTIDE SEQUENCE [LARGE SCALE GENOMIC DNA]</scope>
    <source>
        <strain evidence="4">DSM 16089</strain>
    </source>
</reference>
<dbReference type="RefSeq" id="WP_060927246.1">
    <property type="nucleotide sequence ID" value="NZ_FNSQ01000005.1"/>
</dbReference>
<keyword evidence="4" id="KW-1185">Reference proteome</keyword>
<sequence>MRLRSLLVLGTAALLLVSGCTAEPTPKPTATSSATASPTPTPTPTPEPLADPDAAFDVTCDDVADAMAALVGEPPTPVQPVMSIISTMSWLPGPAQHMFQRAGGIACSAGDDARNWEVTIVPDAQAVIDGAAERQGWWGESADCSEGMCRFEIVDSDVLLSAFVDDPALGADDTGRIEEGLRRLAARAAATGHAVEYVDSDIVGLACDRFITVEQVAESVGEGVVLFADFGGWGIPAEIYHYVNGSRICYYTSTEGNSESLRSYLMLTTLPAGAWAFEKLEGDPVEVPGADAAKVSAGEHGQRVLDLRVGPDWIRLMTYDNGAGADDPLPLAETVVRNLTVGHTAPE</sequence>
<keyword evidence="2" id="KW-0732">Signal</keyword>